<sequence>MDKLRVFKSGDEDSDGLSVEDYPSQEVAVRVQLQRAIEEERYDEAALLRDSLQQLQQRYQDAAAKSGADLAGSAGQQRFYIGQRVEHRELGYRAVVYGWDSDCCENEKWKASADVPSLQHGEKQTFYHVLVDARDWPADSGDAPVPVAYVAHEKLYAPQWPSTWVSERGPDDFKNLMRSILFLGDDENGDLIPTRALRDRLKQQRRDVFPPPPP</sequence>
<name>A0AAV1IFZ7_9CHLO</name>
<dbReference type="GO" id="GO:0003677">
    <property type="term" value="F:DNA binding"/>
    <property type="evidence" value="ECO:0007669"/>
    <property type="project" value="InterPro"/>
</dbReference>
<comment type="caution">
    <text evidence="3">The sequence shown here is derived from an EMBL/GenBank/DDBJ whole genome shotgun (WGS) entry which is preliminary data.</text>
</comment>
<dbReference type="PANTHER" id="PTHR48439">
    <property type="entry name" value="HEMIMETHYLATED DNA-BINDING DOMAIN-CONTAINING PROTEIN"/>
    <property type="match status" value="1"/>
</dbReference>
<dbReference type="Pfam" id="PF08755">
    <property type="entry name" value="YccV-like"/>
    <property type="match status" value="1"/>
</dbReference>
<dbReference type="AlphaFoldDB" id="A0AAV1IFZ7"/>
<proteinExistence type="predicted"/>
<dbReference type="InterPro" id="IPR011722">
    <property type="entry name" value="Hemimethylated_DNA-bd_dom"/>
</dbReference>
<dbReference type="Pfam" id="PF02151">
    <property type="entry name" value="UVR"/>
    <property type="match status" value="1"/>
</dbReference>
<dbReference type="SUPFAM" id="SSF141255">
    <property type="entry name" value="YccV-like"/>
    <property type="match status" value="1"/>
</dbReference>
<feature type="region of interest" description="Disordered" evidence="1">
    <location>
        <begin position="1"/>
        <end position="21"/>
    </location>
</feature>
<evidence type="ECO:0000313" key="4">
    <source>
        <dbReference type="Proteomes" id="UP001314263"/>
    </source>
</evidence>
<feature type="compositionally biased region" description="Basic and acidic residues" evidence="1">
    <location>
        <begin position="1"/>
        <end position="11"/>
    </location>
</feature>
<dbReference type="EMBL" id="CAUYUE010000014">
    <property type="protein sequence ID" value="CAK0786218.1"/>
    <property type="molecule type" value="Genomic_DNA"/>
</dbReference>
<reference evidence="3 4" key="1">
    <citation type="submission" date="2023-10" db="EMBL/GenBank/DDBJ databases">
        <authorList>
            <person name="Maclean D."/>
            <person name="Macfadyen A."/>
        </authorList>
    </citation>
    <scope>NUCLEOTIDE SEQUENCE [LARGE SCALE GENOMIC DNA]</scope>
</reference>
<protein>
    <recommendedName>
        <fullName evidence="2">Hemimethylated DNA-binding domain-containing protein</fullName>
    </recommendedName>
</protein>
<feature type="domain" description="Hemimethylated DNA-binding" evidence="2">
    <location>
        <begin position="76"/>
        <end position="194"/>
    </location>
</feature>
<dbReference type="InterPro" id="IPR036623">
    <property type="entry name" value="Hemimethylated_DNA-bd_sf"/>
</dbReference>
<evidence type="ECO:0000259" key="2">
    <source>
        <dbReference type="SMART" id="SM00992"/>
    </source>
</evidence>
<evidence type="ECO:0000313" key="3">
    <source>
        <dbReference type="EMBL" id="CAK0786218.1"/>
    </source>
</evidence>
<dbReference type="Proteomes" id="UP001314263">
    <property type="component" value="Unassembled WGS sequence"/>
</dbReference>
<dbReference type="InterPro" id="IPR053189">
    <property type="entry name" value="Clp_protease_adapter_ClpF"/>
</dbReference>
<accession>A0AAV1IFZ7</accession>
<gene>
    <name evidence="3" type="ORF">CVIRNUC_009431</name>
</gene>
<evidence type="ECO:0000256" key="1">
    <source>
        <dbReference type="SAM" id="MobiDB-lite"/>
    </source>
</evidence>
<dbReference type="PANTHER" id="PTHR48439:SF1">
    <property type="entry name" value="HEMIMETHYLATED DNA-BINDING DOMAIN-CONTAINING PROTEIN"/>
    <property type="match status" value="1"/>
</dbReference>
<dbReference type="Gene3D" id="2.30.30.390">
    <property type="entry name" value="Hemimethylated DNA-binding domain"/>
    <property type="match status" value="1"/>
</dbReference>
<organism evidence="3 4">
    <name type="scientific">Coccomyxa viridis</name>
    <dbReference type="NCBI Taxonomy" id="1274662"/>
    <lineage>
        <taxon>Eukaryota</taxon>
        <taxon>Viridiplantae</taxon>
        <taxon>Chlorophyta</taxon>
        <taxon>core chlorophytes</taxon>
        <taxon>Trebouxiophyceae</taxon>
        <taxon>Trebouxiophyceae incertae sedis</taxon>
        <taxon>Coccomyxaceae</taxon>
        <taxon>Coccomyxa</taxon>
    </lineage>
</organism>
<dbReference type="InterPro" id="IPR001943">
    <property type="entry name" value="UVR_dom"/>
</dbReference>
<dbReference type="SMART" id="SM00992">
    <property type="entry name" value="YccV-like"/>
    <property type="match status" value="1"/>
</dbReference>
<keyword evidence="4" id="KW-1185">Reference proteome</keyword>
<dbReference type="NCBIfam" id="TIGR02097">
    <property type="entry name" value="yccV"/>
    <property type="match status" value="1"/>
</dbReference>